<evidence type="ECO:0000256" key="5">
    <source>
        <dbReference type="ARBA" id="ARBA00022552"/>
    </source>
</evidence>
<feature type="compositionally biased region" description="Acidic residues" evidence="15">
    <location>
        <begin position="447"/>
        <end position="470"/>
    </location>
</feature>
<feature type="binding site" evidence="14">
    <location>
        <position position="93"/>
    </location>
    <ligand>
        <name>S-adenosyl-L-methionine</name>
        <dbReference type="ChEBI" id="CHEBI:59789"/>
    </ligand>
</feature>
<organism evidence="17 18">
    <name type="scientific">Wallemia hederae</name>
    <dbReference type="NCBI Taxonomy" id="1540922"/>
    <lineage>
        <taxon>Eukaryota</taxon>
        <taxon>Fungi</taxon>
        <taxon>Dikarya</taxon>
        <taxon>Basidiomycota</taxon>
        <taxon>Wallemiomycotina</taxon>
        <taxon>Wallemiomycetes</taxon>
        <taxon>Wallemiales</taxon>
        <taxon>Wallemiaceae</taxon>
        <taxon>Wallemia</taxon>
    </lineage>
</organism>
<dbReference type="CDD" id="cd01856">
    <property type="entry name" value="YlqF"/>
    <property type="match status" value="1"/>
</dbReference>
<evidence type="ECO:0000256" key="3">
    <source>
        <dbReference type="ARBA" id="ARBA00022448"/>
    </source>
</evidence>
<dbReference type="InterPro" id="IPR050082">
    <property type="entry name" value="RNA_methyltr_RlmE"/>
</dbReference>
<keyword evidence="11" id="KW-0342">GTP-binding</keyword>
<evidence type="ECO:0000313" key="18">
    <source>
        <dbReference type="Proteomes" id="UP000310189"/>
    </source>
</evidence>
<dbReference type="GO" id="GO:0005525">
    <property type="term" value="F:GTP binding"/>
    <property type="evidence" value="ECO:0007669"/>
    <property type="project" value="UniProtKB-KW"/>
</dbReference>
<evidence type="ECO:0000313" key="17">
    <source>
        <dbReference type="EMBL" id="TIA89134.1"/>
    </source>
</evidence>
<keyword evidence="7 14" id="KW-0808">Transferase</keyword>
<dbReference type="GO" id="GO:0005730">
    <property type="term" value="C:nucleolus"/>
    <property type="evidence" value="ECO:0007669"/>
    <property type="project" value="UniProtKB-SubCell"/>
</dbReference>
<feature type="compositionally biased region" description="Basic and acidic residues" evidence="15">
    <location>
        <begin position="488"/>
        <end position="512"/>
    </location>
</feature>
<feature type="region of interest" description="Disordered" evidence="15">
    <location>
        <begin position="370"/>
        <end position="399"/>
    </location>
</feature>
<dbReference type="InterPro" id="IPR011012">
    <property type="entry name" value="Longin-like_dom_sf"/>
</dbReference>
<dbReference type="Gene3D" id="1.10.1580.10">
    <property type="match status" value="1"/>
</dbReference>
<dbReference type="InterPro" id="IPR015507">
    <property type="entry name" value="rRNA-MeTfrase_E"/>
</dbReference>
<dbReference type="HAMAP" id="MF_03163">
    <property type="entry name" value="RNA_methyltr_E_SPB1"/>
    <property type="match status" value="1"/>
</dbReference>
<evidence type="ECO:0000256" key="13">
    <source>
        <dbReference type="ARBA" id="ARBA00023242"/>
    </source>
</evidence>
<keyword evidence="4 14" id="KW-0690">Ribosome biogenesis</keyword>
<keyword evidence="8 14" id="KW-0949">S-adenosyl-L-methionine</keyword>
<evidence type="ECO:0000256" key="9">
    <source>
        <dbReference type="ARBA" id="ARBA00022741"/>
    </source>
</evidence>
<dbReference type="GO" id="GO:0033645">
    <property type="term" value="C:host cell endomembrane system"/>
    <property type="evidence" value="ECO:0007669"/>
    <property type="project" value="UniProtKB-SubCell"/>
</dbReference>
<feature type="compositionally biased region" description="Acidic residues" evidence="15">
    <location>
        <begin position="560"/>
        <end position="569"/>
    </location>
</feature>
<keyword evidence="12" id="KW-0472">Membrane</keyword>
<dbReference type="InterPro" id="IPR028565">
    <property type="entry name" value="MHD"/>
</dbReference>
<evidence type="ECO:0000256" key="6">
    <source>
        <dbReference type="ARBA" id="ARBA00022603"/>
    </source>
</evidence>
<feature type="compositionally biased region" description="Acidic residues" evidence="15">
    <location>
        <begin position="608"/>
        <end position="664"/>
    </location>
</feature>
<dbReference type="HAMAP" id="MF_01547">
    <property type="entry name" value="RNA_methyltr_E"/>
    <property type="match status" value="1"/>
</dbReference>
<evidence type="ECO:0000256" key="12">
    <source>
        <dbReference type="ARBA" id="ARBA00023136"/>
    </source>
</evidence>
<dbReference type="GO" id="GO:0012505">
    <property type="term" value="C:endomembrane system"/>
    <property type="evidence" value="ECO:0007669"/>
    <property type="project" value="UniProtKB-SubCell"/>
</dbReference>
<dbReference type="Proteomes" id="UP000310189">
    <property type="component" value="Unassembled WGS sequence"/>
</dbReference>
<dbReference type="InterPro" id="IPR028589">
    <property type="entry name" value="SPB1-like"/>
</dbReference>
<dbReference type="OrthoDB" id="1287559at2759"/>
<feature type="compositionally biased region" description="Basic and acidic residues" evidence="15">
    <location>
        <begin position="546"/>
        <end position="555"/>
    </location>
</feature>
<evidence type="ECO:0000256" key="1">
    <source>
        <dbReference type="ARBA" id="ARBA00004308"/>
    </source>
</evidence>
<dbReference type="PROSITE" id="PS51072">
    <property type="entry name" value="MHD"/>
    <property type="match status" value="1"/>
</dbReference>
<dbReference type="GO" id="GO:0000463">
    <property type="term" value="P:maturation of LSU-rRNA from tricistronic rRNA transcript (SSU-rRNA, 5.8S rRNA, LSU-rRNA)"/>
    <property type="evidence" value="ECO:0007669"/>
    <property type="project" value="TreeGrafter"/>
</dbReference>
<feature type="region of interest" description="Disordered" evidence="15">
    <location>
        <begin position="1600"/>
        <end position="1634"/>
    </location>
</feature>
<dbReference type="Gene3D" id="3.30.450.60">
    <property type="match status" value="1"/>
</dbReference>
<feature type="compositionally biased region" description="Basic and acidic residues" evidence="15">
    <location>
        <begin position="370"/>
        <end position="379"/>
    </location>
</feature>
<dbReference type="GO" id="GO:0006886">
    <property type="term" value="P:intracellular protein transport"/>
    <property type="evidence" value="ECO:0007669"/>
    <property type="project" value="InterPro"/>
</dbReference>
<keyword evidence="6 14" id="KW-0489">Methyltransferase</keyword>
<dbReference type="PANTHER" id="PTHR10920">
    <property type="entry name" value="RIBOSOMAL RNA METHYLTRANSFERASE"/>
    <property type="match status" value="1"/>
</dbReference>
<dbReference type="SUPFAM" id="SSF53335">
    <property type="entry name" value="S-adenosyl-L-methionine-dependent methyltransferases"/>
    <property type="match status" value="1"/>
</dbReference>
<gene>
    <name evidence="17" type="ORF">E3P99_02209</name>
</gene>
<keyword evidence="18" id="KW-1185">Reference proteome</keyword>
<evidence type="ECO:0000256" key="7">
    <source>
        <dbReference type="ARBA" id="ARBA00022679"/>
    </source>
</evidence>
<feature type="binding site" evidence="14">
    <location>
        <position position="118"/>
    </location>
    <ligand>
        <name>S-adenosyl-L-methionine</name>
        <dbReference type="ChEBI" id="CHEBI:59789"/>
    </ligand>
</feature>
<dbReference type="Gene3D" id="2.60.40.1170">
    <property type="entry name" value="Mu homology domain, subdomain B"/>
    <property type="match status" value="2"/>
</dbReference>
<evidence type="ECO:0000256" key="2">
    <source>
        <dbReference type="ARBA" id="ARBA00004604"/>
    </source>
</evidence>
<evidence type="ECO:0000259" key="16">
    <source>
        <dbReference type="PROSITE" id="PS51072"/>
    </source>
</evidence>
<dbReference type="InterPro" id="IPR027417">
    <property type="entry name" value="P-loop_NTPase"/>
</dbReference>
<evidence type="ECO:0000256" key="15">
    <source>
        <dbReference type="SAM" id="MobiDB-lite"/>
    </source>
</evidence>
<dbReference type="GO" id="GO:0016435">
    <property type="term" value="F:rRNA (guanine) methyltransferase activity"/>
    <property type="evidence" value="ECO:0007669"/>
    <property type="project" value="TreeGrafter"/>
</dbReference>
<name>A0A4T0FNN4_9BASI</name>
<protein>
    <recommendedName>
        <fullName evidence="16">MHD domain-containing protein</fullName>
    </recommendedName>
</protein>
<dbReference type="InterPro" id="IPR006073">
    <property type="entry name" value="GTP-bd"/>
</dbReference>
<dbReference type="PRINTS" id="PR00314">
    <property type="entry name" value="CLATHRINADPT"/>
</dbReference>
<feature type="domain" description="MHD" evidence="16">
    <location>
        <begin position="1018"/>
        <end position="1277"/>
    </location>
</feature>
<dbReference type="SUPFAM" id="SSF52540">
    <property type="entry name" value="P-loop containing nucleoside triphosphate hydrolases"/>
    <property type="match status" value="1"/>
</dbReference>
<reference evidence="17 18" key="1">
    <citation type="submission" date="2019-03" db="EMBL/GenBank/DDBJ databases">
        <title>Sequencing 23 genomes of Wallemia ichthyophaga.</title>
        <authorList>
            <person name="Gostincar C."/>
        </authorList>
    </citation>
    <scope>NUCLEOTIDE SEQUENCE [LARGE SCALE GENOMIC DNA]</scope>
    <source>
        <strain evidence="17 18">EXF-5753</strain>
    </source>
</reference>
<evidence type="ECO:0000256" key="14">
    <source>
        <dbReference type="HAMAP-Rule" id="MF_03163"/>
    </source>
</evidence>
<feature type="binding site" evidence="14">
    <location>
        <position position="59"/>
    </location>
    <ligand>
        <name>S-adenosyl-L-methionine</name>
        <dbReference type="ChEBI" id="CHEBI:59789"/>
    </ligand>
</feature>
<dbReference type="EMBL" id="SPNW01000030">
    <property type="protein sequence ID" value="TIA89134.1"/>
    <property type="molecule type" value="Genomic_DNA"/>
</dbReference>
<dbReference type="InterPro" id="IPR001392">
    <property type="entry name" value="Clathrin_mu"/>
</dbReference>
<dbReference type="CDD" id="cd14837">
    <property type="entry name" value="AP3_Mu_N"/>
    <property type="match status" value="1"/>
</dbReference>
<dbReference type="Pfam" id="PF11861">
    <property type="entry name" value="DUF3381"/>
    <property type="match status" value="1"/>
</dbReference>
<dbReference type="GO" id="GO:0000466">
    <property type="term" value="P:maturation of 5.8S rRNA from tricistronic rRNA transcript (SSU-rRNA, 5.8S rRNA, LSU-rRNA)"/>
    <property type="evidence" value="ECO:0007669"/>
    <property type="project" value="TreeGrafter"/>
</dbReference>
<feature type="region of interest" description="Disordered" evidence="15">
    <location>
        <begin position="432"/>
        <end position="667"/>
    </location>
</feature>
<dbReference type="PANTHER" id="PTHR10920:SF13">
    <property type="entry name" value="PRE-RRNA 2'-O-RIBOSE RNA METHYLTRANSFERASE FTSJ3"/>
    <property type="match status" value="1"/>
</dbReference>
<dbReference type="InterPro" id="IPR002877">
    <property type="entry name" value="RNA_MeTrfase_FtsJ_dom"/>
</dbReference>
<feature type="binding site" evidence="14">
    <location>
        <position position="57"/>
    </location>
    <ligand>
        <name>S-adenosyl-L-methionine</name>
        <dbReference type="ChEBI" id="CHEBI:59789"/>
    </ligand>
</feature>
<dbReference type="Gene3D" id="3.40.50.300">
    <property type="entry name" value="P-loop containing nucleotide triphosphate hydrolases"/>
    <property type="match status" value="1"/>
</dbReference>
<dbReference type="GO" id="GO:0030687">
    <property type="term" value="C:preribosome, large subunit precursor"/>
    <property type="evidence" value="ECO:0007669"/>
    <property type="project" value="TreeGrafter"/>
</dbReference>
<dbReference type="GO" id="GO:0030131">
    <property type="term" value="C:clathrin adaptor complex"/>
    <property type="evidence" value="ECO:0007669"/>
    <property type="project" value="InterPro"/>
</dbReference>
<proteinExistence type="inferred from homology"/>
<dbReference type="InterPro" id="IPR012920">
    <property type="entry name" value="rRNA_MeTfrase_SPB1-like_C"/>
</dbReference>
<dbReference type="InterPro" id="IPR023179">
    <property type="entry name" value="GTP-bd_ortho_bundle_sf"/>
</dbReference>
<dbReference type="Gene3D" id="3.40.50.150">
    <property type="entry name" value="Vaccinia Virus protein VP39"/>
    <property type="match status" value="1"/>
</dbReference>
<dbReference type="FunFam" id="3.40.50.150:FF:000004">
    <property type="entry name" value="AdoMet-dependent rRNA methyltransferase SPB1"/>
    <property type="match status" value="1"/>
</dbReference>
<evidence type="ECO:0000256" key="11">
    <source>
        <dbReference type="ARBA" id="ARBA00023134"/>
    </source>
</evidence>
<evidence type="ECO:0000256" key="8">
    <source>
        <dbReference type="ARBA" id="ARBA00022691"/>
    </source>
</evidence>
<feature type="compositionally biased region" description="Acidic residues" evidence="15">
    <location>
        <begin position="524"/>
        <end position="544"/>
    </location>
</feature>
<keyword evidence="13 14" id="KW-0539">Nucleus</keyword>
<dbReference type="GO" id="GO:0008650">
    <property type="term" value="F:rRNA (uridine-2'-O-)-methyltransferase activity"/>
    <property type="evidence" value="ECO:0007669"/>
    <property type="project" value="TreeGrafter"/>
</dbReference>
<feature type="compositionally biased region" description="Basic residues" evidence="15">
    <location>
        <begin position="380"/>
        <end position="389"/>
    </location>
</feature>
<accession>A0A4T0FNN4</accession>
<keyword evidence="10" id="KW-0653">Protein transport</keyword>
<dbReference type="Pfam" id="PF07780">
    <property type="entry name" value="Spb1_C"/>
    <property type="match status" value="1"/>
</dbReference>
<dbReference type="Pfam" id="PF01728">
    <property type="entry name" value="FtsJ"/>
    <property type="match status" value="1"/>
</dbReference>
<dbReference type="InterPro" id="IPR029063">
    <property type="entry name" value="SAM-dependent_MTases_sf"/>
</dbReference>
<dbReference type="InterPro" id="IPR036168">
    <property type="entry name" value="AP2_Mu_C_sf"/>
</dbReference>
<evidence type="ECO:0000256" key="10">
    <source>
        <dbReference type="ARBA" id="ARBA00022927"/>
    </source>
</evidence>
<dbReference type="Pfam" id="PF00928">
    <property type="entry name" value="Adap_comp_sub"/>
    <property type="match status" value="1"/>
</dbReference>
<keyword evidence="5 14" id="KW-0698">rRNA processing</keyword>
<feature type="binding site" evidence="14">
    <location>
        <position position="77"/>
    </location>
    <ligand>
        <name>S-adenosyl-L-methionine</name>
        <dbReference type="ChEBI" id="CHEBI:59789"/>
    </ligand>
</feature>
<dbReference type="InterPro" id="IPR024576">
    <property type="entry name" value="rRNA_MeTfrase_Spb1_DUF3381"/>
</dbReference>
<comment type="subcellular location">
    <subcellularLocation>
        <location evidence="1">Endomembrane system</location>
    </subcellularLocation>
    <subcellularLocation>
        <location evidence="2 14">Nucleus</location>
        <location evidence="2 14">Nucleolus</location>
    </subcellularLocation>
</comment>
<dbReference type="SUPFAM" id="SSF64356">
    <property type="entry name" value="SNARE-like"/>
    <property type="match status" value="1"/>
</dbReference>
<comment type="caution">
    <text evidence="17">The sequence shown here is derived from an EMBL/GenBank/DDBJ whole genome shotgun (WGS) entry which is preliminary data.</text>
</comment>
<keyword evidence="9" id="KW-0547">Nucleotide-binding</keyword>
<keyword evidence="3" id="KW-0813">Transport</keyword>
<dbReference type="SUPFAM" id="SSF49447">
    <property type="entry name" value="Second domain of Mu2 adaptin subunit (ap50) of ap2 adaptor"/>
    <property type="match status" value="1"/>
</dbReference>
<comment type="similarity">
    <text evidence="14">Belongs to the class I-like SAM-binding methyltransferase superfamily. RNA methyltransferase RlmE family. SPB1 subfamily.</text>
</comment>
<dbReference type="CDD" id="cd09252">
    <property type="entry name" value="AP-3_Mu3_Cterm"/>
    <property type="match status" value="1"/>
</dbReference>
<dbReference type="GO" id="GO:0016192">
    <property type="term" value="P:vesicle-mediated transport"/>
    <property type="evidence" value="ECO:0007669"/>
    <property type="project" value="InterPro"/>
</dbReference>
<dbReference type="Pfam" id="PF01926">
    <property type="entry name" value="MMR_HSR1"/>
    <property type="match status" value="1"/>
</dbReference>
<sequence length="1634" mass="184714">MGKFEKKHAKGRIDKYYRMAKDRGYRSRAFFKLAELNKRFNFIEKSRIAVDLGAAPGSWLQNLSSSMPHGSLIIGVDLVPIAPIPRVTTFVADLTTQHCKQLITNEMKGNLADLVVHDGAPNVGAAWLQDAFAQNELVLASLKIAAEILEKGGTFVTKVFRSKDYNNLMWVFNQLFKNVNATKPNSSRLVSAELFVVCQDFIAPQKLDPRFLDPKYVFKDIAALATDTGSGSAAANAHANVFMPEQKRRKREGYEEGNYTQYKSIGAMEFIENIEPVTILGTYSAITFKSKEDKKLLKNEDTTKDILANCEDLRVLGKKEFKQLMKWRISIREELGLEVKKKDIKEDVEEPEAEEAPIDQDEQIAQDIERIENEDTARARKERRRRNEKRTREVQRMQLKMGAPIDIGLEQDHQLEDDVYIPGKKSKQDIFDLKHSQKHLKNRNIDEMDEDDASSEEEEEQDKYEDEYNEDDKVDRLEAQMEGMYEQYQEKLQDKDRKHQIKEARRKDKNREAWGGIRRKGEASSEDEASEEEEEEEEESEGEYGYDAKEKRRMQLDQISSDEDDEEDVGTSKKQAKKAKKSQKSDPAQDEAAASVWFGNPLFQAADGIDEESEEEEDDEDEQSDEEAMEEDEADQKEDEESDGFEVVPQEDDGQMWDVDDEDQDAARQKRINDTGLITEEAMSMAYRLKNGMTTKQQLIDDGYNKHATNDRENLPEWFSNDERKNYKVHVPITKEAVEALKARQRAIDARPIKKLAEAKAKKKYKAMKAAEKAQAKAETIMENQELTEKEKAMGVQKMINKTKAKANKKREVKLVVAKGSAKGVKGRPKGITGRYRMVDKRFKTDIRGMRNAKKRNALLHSSFKQPSYYPAIHMDTFNAQQPSEPFYVVDTPPDGSIGSYLRVNDVVLLCACSNNVDVIVPLSFMHAVSRIFIDYFGKLTETVVRDNFDIIYQLLEEILDNGFPVTTETAVLTDIVVPPSTLSRLMSSAGMNVKSEPNVRPYASPITWRKAGVKHINNEIFFNVVESLDTVLDKHGHVITAELDGRIECDSRLSGGCRDSISNESNNAQGTPDILVTLKNADAIDEISLHPCIRYQRWIKDRALSFVPPDGKFQLMSFEPKVKARMPLSSKCSMKVLPYEGSFSVTLSNTVGKTVEGVELSIFLGHGAVSAHGDCKKRNTPAGSKASSSSHFDQSTKMFKWSVSHVEPTSTHTLTATFKTSEECPRPETAFGLDFRVPQHLTSRIQMDGVKITGDAGYKPYKGFKGELRSGSCEIRCRAPNWFIGHMSKGMRMMTEQLSAMDVIVEARDARLPLTGINYEFEKMINKGWSNRSKLGGLTERIVVYTKRDLAEERYEAPLQRAFKELAGHHVVFSDSKNDGDPRAVQRQLVDIANHHQLPKLNVLVAGMPNVGKSTLLNGLRRVGKAAITGSDPGVTRKLAGTVKIHENPHVYVYDTPGIMVPFLGHDERGLEMGLKLALTSGIKPDLVETETILDYLLYRLNLRGSDFPQYQSQLPLGSNYPSTNSIDTLLTDLGKRVGALRKGGIVDMDASAQFLMRAMRNGKFGRWTLDEFGSVGDSVDDRVHNTLKSHLIAQRDSIDNDARRSKSSILKQARKQAKLDAKRRREARRVHK</sequence>
<evidence type="ECO:0000256" key="4">
    <source>
        <dbReference type="ARBA" id="ARBA00022517"/>
    </source>
</evidence>
<feature type="compositionally biased region" description="Basic residues" evidence="15">
    <location>
        <begin position="1614"/>
        <end position="1634"/>
    </location>
</feature>
<feature type="active site" description="Proton acceptor" evidence="14">
    <location>
        <position position="158"/>
    </location>
</feature>